<evidence type="ECO:0000256" key="10">
    <source>
        <dbReference type="ARBA" id="ARBA00022984"/>
    </source>
</evidence>
<dbReference type="PROSITE" id="PS00844">
    <property type="entry name" value="DALA_DALA_LIGASE_2"/>
    <property type="match status" value="1"/>
</dbReference>
<evidence type="ECO:0000259" key="13">
    <source>
        <dbReference type="PROSITE" id="PS50975"/>
    </source>
</evidence>
<dbReference type="InterPro" id="IPR011127">
    <property type="entry name" value="Dala_Dala_lig_N"/>
</dbReference>
<dbReference type="Gene3D" id="3.40.50.20">
    <property type="match status" value="1"/>
</dbReference>
<evidence type="ECO:0000256" key="11">
    <source>
        <dbReference type="ARBA" id="ARBA00023211"/>
    </source>
</evidence>
<keyword evidence="8" id="KW-0460">Magnesium</keyword>
<dbReference type="HAMAP" id="MF_00047">
    <property type="entry name" value="Dala_Dala_lig"/>
    <property type="match status" value="1"/>
</dbReference>
<dbReference type="GO" id="GO:0071555">
    <property type="term" value="P:cell wall organization"/>
    <property type="evidence" value="ECO:0007669"/>
    <property type="project" value="UniProtKB-KW"/>
</dbReference>
<comment type="similarity">
    <text evidence="3">Belongs to the D-alanine--D-alanine ligase family.</text>
</comment>
<dbReference type="GO" id="GO:0009252">
    <property type="term" value="P:peptidoglycan biosynthetic process"/>
    <property type="evidence" value="ECO:0007669"/>
    <property type="project" value="UniProtKB-KW"/>
</dbReference>
<evidence type="ECO:0000256" key="2">
    <source>
        <dbReference type="ARBA" id="ARBA00001946"/>
    </source>
</evidence>
<evidence type="ECO:0000256" key="7">
    <source>
        <dbReference type="ARBA" id="ARBA00022840"/>
    </source>
</evidence>
<evidence type="ECO:0000256" key="5">
    <source>
        <dbReference type="ARBA" id="ARBA00022723"/>
    </source>
</evidence>
<dbReference type="PANTHER" id="PTHR23132">
    <property type="entry name" value="D-ALANINE--D-ALANINE LIGASE"/>
    <property type="match status" value="1"/>
</dbReference>
<dbReference type="InterPro" id="IPR016185">
    <property type="entry name" value="PreATP-grasp_dom_sf"/>
</dbReference>
<dbReference type="InterPro" id="IPR013815">
    <property type="entry name" value="ATP_grasp_subdomain_1"/>
</dbReference>
<evidence type="ECO:0000256" key="1">
    <source>
        <dbReference type="ARBA" id="ARBA00001936"/>
    </source>
</evidence>
<keyword evidence="7" id="KW-0067">ATP-binding</keyword>
<dbReference type="GO" id="GO:0005829">
    <property type="term" value="C:cytosol"/>
    <property type="evidence" value="ECO:0007669"/>
    <property type="project" value="TreeGrafter"/>
</dbReference>
<keyword evidence="4" id="KW-0436">Ligase</keyword>
<comment type="cofactor">
    <cofactor evidence="1">
        <name>Mn(2+)</name>
        <dbReference type="ChEBI" id="CHEBI:29035"/>
    </cofactor>
</comment>
<gene>
    <name evidence="14" type="ORF">UFOPK3674_00121</name>
</gene>
<keyword evidence="6" id="KW-0547">Nucleotide-binding</keyword>
<protein>
    <submittedName>
        <fullName evidence="14">Unannotated protein</fullName>
    </submittedName>
</protein>
<name>A0A6J7HBE6_9ZZZZ</name>
<dbReference type="GO" id="GO:0046872">
    <property type="term" value="F:metal ion binding"/>
    <property type="evidence" value="ECO:0007669"/>
    <property type="project" value="UniProtKB-KW"/>
</dbReference>
<dbReference type="EMBL" id="CAFBMX010000001">
    <property type="protein sequence ID" value="CAB4914183.1"/>
    <property type="molecule type" value="Genomic_DNA"/>
</dbReference>
<keyword evidence="12" id="KW-0961">Cell wall biogenesis/degradation</keyword>
<evidence type="ECO:0000256" key="9">
    <source>
        <dbReference type="ARBA" id="ARBA00022960"/>
    </source>
</evidence>
<keyword evidence="10" id="KW-0573">Peptidoglycan synthesis</keyword>
<dbReference type="PANTHER" id="PTHR23132:SF25">
    <property type="entry name" value="D-ALANINE--D-ALANINE LIGASE A"/>
    <property type="match status" value="1"/>
</dbReference>
<dbReference type="Gene3D" id="3.30.470.20">
    <property type="entry name" value="ATP-grasp fold, B domain"/>
    <property type="match status" value="1"/>
</dbReference>
<organism evidence="14">
    <name type="scientific">freshwater metagenome</name>
    <dbReference type="NCBI Taxonomy" id="449393"/>
    <lineage>
        <taxon>unclassified sequences</taxon>
        <taxon>metagenomes</taxon>
        <taxon>ecological metagenomes</taxon>
    </lineage>
</organism>
<proteinExistence type="inferred from homology"/>
<evidence type="ECO:0000256" key="4">
    <source>
        <dbReference type="ARBA" id="ARBA00022598"/>
    </source>
</evidence>
<keyword evidence="11" id="KW-0464">Manganese</keyword>
<dbReference type="Pfam" id="PF01820">
    <property type="entry name" value="Dala_Dala_lig_N"/>
    <property type="match status" value="2"/>
</dbReference>
<evidence type="ECO:0000256" key="12">
    <source>
        <dbReference type="ARBA" id="ARBA00023316"/>
    </source>
</evidence>
<evidence type="ECO:0000256" key="3">
    <source>
        <dbReference type="ARBA" id="ARBA00010871"/>
    </source>
</evidence>
<dbReference type="NCBIfam" id="NF002528">
    <property type="entry name" value="PRK01966.1-4"/>
    <property type="match status" value="1"/>
</dbReference>
<dbReference type="GO" id="GO:0008716">
    <property type="term" value="F:D-alanine-D-alanine ligase activity"/>
    <property type="evidence" value="ECO:0007669"/>
    <property type="project" value="InterPro"/>
</dbReference>
<dbReference type="PROSITE" id="PS50975">
    <property type="entry name" value="ATP_GRASP"/>
    <property type="match status" value="1"/>
</dbReference>
<dbReference type="InterPro" id="IPR011761">
    <property type="entry name" value="ATP-grasp"/>
</dbReference>
<dbReference type="PIRSF" id="PIRSF039102">
    <property type="entry name" value="Ddl/VanB"/>
    <property type="match status" value="1"/>
</dbReference>
<dbReference type="NCBIfam" id="NF002378">
    <property type="entry name" value="PRK01372.1"/>
    <property type="match status" value="1"/>
</dbReference>
<dbReference type="AlphaFoldDB" id="A0A6J7HBE6"/>
<keyword evidence="9" id="KW-0133">Cell shape</keyword>
<dbReference type="PROSITE" id="PS00843">
    <property type="entry name" value="DALA_DALA_LIGASE_1"/>
    <property type="match status" value="1"/>
</dbReference>
<dbReference type="GO" id="GO:0008360">
    <property type="term" value="P:regulation of cell shape"/>
    <property type="evidence" value="ECO:0007669"/>
    <property type="project" value="UniProtKB-KW"/>
</dbReference>
<comment type="cofactor">
    <cofactor evidence="2">
        <name>Mg(2+)</name>
        <dbReference type="ChEBI" id="CHEBI:18420"/>
    </cofactor>
</comment>
<evidence type="ECO:0000313" key="14">
    <source>
        <dbReference type="EMBL" id="CAB4914183.1"/>
    </source>
</evidence>
<feature type="domain" description="ATP-grasp" evidence="13">
    <location>
        <begin position="110"/>
        <end position="319"/>
    </location>
</feature>
<dbReference type="NCBIfam" id="TIGR01205">
    <property type="entry name" value="D_ala_D_alaTIGR"/>
    <property type="match status" value="1"/>
</dbReference>
<dbReference type="Gene3D" id="3.30.1490.20">
    <property type="entry name" value="ATP-grasp fold, A domain"/>
    <property type="match status" value="1"/>
</dbReference>
<evidence type="ECO:0000256" key="8">
    <source>
        <dbReference type="ARBA" id="ARBA00022842"/>
    </source>
</evidence>
<dbReference type="InterPro" id="IPR011095">
    <property type="entry name" value="Dala_Dala_lig_C"/>
</dbReference>
<accession>A0A6J7HBE6</accession>
<reference evidence="14" key="1">
    <citation type="submission" date="2020-05" db="EMBL/GenBank/DDBJ databases">
        <authorList>
            <person name="Chiriac C."/>
            <person name="Salcher M."/>
            <person name="Ghai R."/>
            <person name="Kavagutti S V."/>
        </authorList>
    </citation>
    <scope>NUCLEOTIDE SEQUENCE</scope>
</reference>
<dbReference type="InterPro" id="IPR005905">
    <property type="entry name" value="D_ala_D_ala"/>
</dbReference>
<dbReference type="SUPFAM" id="SSF52440">
    <property type="entry name" value="PreATP-grasp domain"/>
    <property type="match status" value="1"/>
</dbReference>
<sequence length="333" mass="35027">MRVAVLAGGRSSEHDVSLAGAAAVRDGLEQAGHEVLWVELARDGKWTFAGSEVELRAGRGLLGADVVFPVLHGPFGEDGTIQGLLELLDVAYVGSGVLTSAVCIDKVAFKRFMAQAGLPQVAFADIDVARWAADRAGAEAEVAALGLPVFVKPARLGSSVGITRVTEPQALADAIAQAHGHDPRAIVEAAAAGLEIECSVLGHPEDPQVSEPGEIRILGSVSPGGWYDYEAKYTPGGMELVVPAAISATARDRVQALAAEAFHASGCSGLARADFFVDGEDVLLNELNTMPGFTPTSVYGQLWEASGLPYPQLVDRLITLAIERHERERGHSY</sequence>
<dbReference type="InterPro" id="IPR000291">
    <property type="entry name" value="D-Ala_lig_Van_CS"/>
</dbReference>
<evidence type="ECO:0000256" key="6">
    <source>
        <dbReference type="ARBA" id="ARBA00022741"/>
    </source>
</evidence>
<dbReference type="SUPFAM" id="SSF56059">
    <property type="entry name" value="Glutathione synthetase ATP-binding domain-like"/>
    <property type="match status" value="1"/>
</dbReference>
<keyword evidence="5" id="KW-0479">Metal-binding</keyword>
<dbReference type="Pfam" id="PF07478">
    <property type="entry name" value="Dala_Dala_lig_C"/>
    <property type="match status" value="1"/>
</dbReference>
<dbReference type="GO" id="GO:0005524">
    <property type="term" value="F:ATP binding"/>
    <property type="evidence" value="ECO:0007669"/>
    <property type="project" value="UniProtKB-KW"/>
</dbReference>